<dbReference type="InterPro" id="IPR000262">
    <property type="entry name" value="FMN-dep_DH"/>
</dbReference>
<proteinExistence type="inferred from homology"/>
<evidence type="ECO:0000256" key="2">
    <source>
        <dbReference type="ARBA" id="ARBA00022630"/>
    </source>
</evidence>
<dbReference type="InterPro" id="IPR037396">
    <property type="entry name" value="FMN_HAD"/>
</dbReference>
<dbReference type="CDD" id="cd02809">
    <property type="entry name" value="alpha_hydroxyacid_oxid_FMN"/>
    <property type="match status" value="1"/>
</dbReference>
<name>A0A1M5G180_9HYPH</name>
<dbReference type="GO" id="GO:0005886">
    <property type="term" value="C:plasma membrane"/>
    <property type="evidence" value="ECO:0007669"/>
    <property type="project" value="TreeGrafter"/>
</dbReference>
<evidence type="ECO:0000256" key="1">
    <source>
        <dbReference type="ARBA" id="ARBA00001917"/>
    </source>
</evidence>
<dbReference type="Gene3D" id="3.20.20.70">
    <property type="entry name" value="Aldolase class I"/>
    <property type="match status" value="1"/>
</dbReference>
<dbReference type="PROSITE" id="PS51349">
    <property type="entry name" value="FMN_HYDROXY_ACID_DH_2"/>
    <property type="match status" value="1"/>
</dbReference>
<reference evidence="9 10" key="1">
    <citation type="submission" date="2016-11" db="EMBL/GenBank/DDBJ databases">
        <authorList>
            <person name="Jaros S."/>
            <person name="Januszkiewicz K."/>
            <person name="Wedrychowicz H."/>
        </authorList>
    </citation>
    <scope>NUCLEOTIDE SEQUENCE [LARGE SCALE GENOMIC DNA]</scope>
    <source>
        <strain evidence="9 10">DSM 17137</strain>
    </source>
</reference>
<feature type="binding site" evidence="7">
    <location>
        <begin position="323"/>
        <end position="327"/>
    </location>
    <ligand>
        <name>FMN</name>
        <dbReference type="ChEBI" id="CHEBI:58210"/>
    </ligand>
</feature>
<accession>A0A1M5G180</accession>
<dbReference type="AlphaFoldDB" id="A0A1M5G180"/>
<dbReference type="Proteomes" id="UP000184533">
    <property type="component" value="Unassembled WGS sequence"/>
</dbReference>
<dbReference type="PANTHER" id="PTHR10578:SF107">
    <property type="entry name" value="2-HYDROXYACID OXIDASE 1"/>
    <property type="match status" value="1"/>
</dbReference>
<dbReference type="SUPFAM" id="SSF51395">
    <property type="entry name" value="FMN-linked oxidoreductases"/>
    <property type="match status" value="1"/>
</dbReference>
<feature type="binding site" evidence="7">
    <location>
        <position position="290"/>
    </location>
    <ligand>
        <name>FMN</name>
        <dbReference type="ChEBI" id="CHEBI:58210"/>
    </ligand>
</feature>
<dbReference type="PANTHER" id="PTHR10578">
    <property type="entry name" value="S -2-HYDROXY-ACID OXIDASE-RELATED"/>
    <property type="match status" value="1"/>
</dbReference>
<evidence type="ECO:0000256" key="4">
    <source>
        <dbReference type="ARBA" id="ARBA00023002"/>
    </source>
</evidence>
<feature type="binding site" evidence="7">
    <location>
        <position position="145"/>
    </location>
    <ligand>
        <name>glyoxylate</name>
        <dbReference type="ChEBI" id="CHEBI:36655"/>
    </ligand>
</feature>
<comment type="cofactor">
    <cofactor evidence="1">
        <name>FMN</name>
        <dbReference type="ChEBI" id="CHEBI:58210"/>
    </cofactor>
</comment>
<evidence type="ECO:0000256" key="7">
    <source>
        <dbReference type="PIRSR" id="PIRSR000138-2"/>
    </source>
</evidence>
<dbReference type="Pfam" id="PF01070">
    <property type="entry name" value="FMN_dh"/>
    <property type="match status" value="1"/>
</dbReference>
<dbReference type="GO" id="GO:0004459">
    <property type="term" value="F:L-lactate dehydrogenase (NAD+) activity"/>
    <property type="evidence" value="ECO:0007669"/>
    <property type="project" value="TreeGrafter"/>
</dbReference>
<feature type="binding site" evidence="7">
    <location>
        <position position="295"/>
    </location>
    <ligand>
        <name>glyoxylate</name>
        <dbReference type="ChEBI" id="CHEBI:36655"/>
    </ligand>
</feature>
<comment type="similarity">
    <text evidence="5">Belongs to the FMN-dependent alpha-hydroxy acid dehydrogenase family.</text>
</comment>
<feature type="binding site" evidence="7">
    <location>
        <position position="171"/>
    </location>
    <ligand>
        <name>FMN</name>
        <dbReference type="ChEBI" id="CHEBI:58210"/>
    </ligand>
</feature>
<feature type="binding site" evidence="7">
    <location>
        <position position="121"/>
    </location>
    <ligand>
        <name>FMN</name>
        <dbReference type="ChEBI" id="CHEBI:58210"/>
    </ligand>
</feature>
<feature type="domain" description="FMN hydroxy acid dehydrogenase" evidence="8">
    <location>
        <begin position="13"/>
        <end position="397"/>
    </location>
</feature>
<evidence type="ECO:0000313" key="9">
    <source>
        <dbReference type="EMBL" id="SHF97473.1"/>
    </source>
</evidence>
<dbReference type="EMBL" id="FQVC01000020">
    <property type="protein sequence ID" value="SHF97473.1"/>
    <property type="molecule type" value="Genomic_DNA"/>
</dbReference>
<organism evidence="9 10">
    <name type="scientific">Devosia limi DSM 17137</name>
    <dbReference type="NCBI Taxonomy" id="1121477"/>
    <lineage>
        <taxon>Bacteria</taxon>
        <taxon>Pseudomonadati</taxon>
        <taxon>Pseudomonadota</taxon>
        <taxon>Alphaproteobacteria</taxon>
        <taxon>Hyphomicrobiales</taxon>
        <taxon>Devosiaceae</taxon>
        <taxon>Devosia</taxon>
    </lineage>
</organism>
<evidence type="ECO:0000259" key="8">
    <source>
        <dbReference type="PROSITE" id="PS51349"/>
    </source>
</evidence>
<feature type="binding site" evidence="7">
    <location>
        <position position="180"/>
    </location>
    <ligand>
        <name>glyoxylate</name>
        <dbReference type="ChEBI" id="CHEBI:36655"/>
    </ligand>
</feature>
<evidence type="ECO:0000313" key="10">
    <source>
        <dbReference type="Proteomes" id="UP000184533"/>
    </source>
</evidence>
<keyword evidence="2 7" id="KW-0285">Flavoprotein</keyword>
<feature type="binding site" evidence="7">
    <location>
        <position position="268"/>
    </location>
    <ligand>
        <name>FMN</name>
        <dbReference type="ChEBI" id="CHEBI:58210"/>
    </ligand>
</feature>
<evidence type="ECO:0000256" key="3">
    <source>
        <dbReference type="ARBA" id="ARBA00022643"/>
    </source>
</evidence>
<dbReference type="InterPro" id="IPR008259">
    <property type="entry name" value="FMN_hydac_DH_AS"/>
</dbReference>
<dbReference type="InterPro" id="IPR012133">
    <property type="entry name" value="Alpha-hydoxy_acid_DH_FMN"/>
</dbReference>
<dbReference type="FunFam" id="3.20.20.70:FF:000029">
    <property type="entry name" value="L-lactate dehydrogenase"/>
    <property type="match status" value="1"/>
</dbReference>
<evidence type="ECO:0000256" key="5">
    <source>
        <dbReference type="ARBA" id="ARBA00024042"/>
    </source>
</evidence>
<dbReference type="GO" id="GO:0009060">
    <property type="term" value="P:aerobic respiration"/>
    <property type="evidence" value="ECO:0007669"/>
    <property type="project" value="TreeGrafter"/>
</dbReference>
<protein>
    <submittedName>
        <fullName evidence="9">(S)-mandelate dehydrogenase</fullName>
    </submittedName>
</protein>
<gene>
    <name evidence="9" type="ORF">SAMN02745223_04037</name>
</gene>
<dbReference type="PIRSF" id="PIRSF000138">
    <property type="entry name" value="Al-hdrx_acd_dh"/>
    <property type="match status" value="1"/>
</dbReference>
<evidence type="ECO:0000256" key="6">
    <source>
        <dbReference type="PIRSR" id="PIRSR000138-1"/>
    </source>
</evidence>
<keyword evidence="4" id="KW-0560">Oxidoreductase</keyword>
<dbReference type="InterPro" id="IPR013785">
    <property type="entry name" value="Aldolase_TIM"/>
</dbReference>
<feature type="active site" description="Proton acceptor" evidence="6">
    <location>
        <position position="292"/>
    </location>
</feature>
<feature type="binding site" evidence="7">
    <location>
        <position position="143"/>
    </location>
    <ligand>
        <name>FMN</name>
        <dbReference type="ChEBI" id="CHEBI:58210"/>
    </ligand>
</feature>
<dbReference type="GO" id="GO:0010181">
    <property type="term" value="F:FMN binding"/>
    <property type="evidence" value="ECO:0007669"/>
    <property type="project" value="InterPro"/>
</dbReference>
<sequence>MQASVGGIMKSASSLHHVRNIADLRILAKRRVPGFSFEYVDGGADDELSMAANRQAFANLQLVPRQLAGLGSVDMSTHVLGKRSELPFSIGPTGYNGMLCKDGDLALARVARQTGIPFTQSTMSSSSIEQVSAALSGGRHWFQLYMLNDIAITKRLVERAAAANCEALVLTTDAIAVGNREGDKHNFVGPGRLSWRSKFNVVMHPAWMVDVLFPNGPPSFGNLQEFLPKGQSSPIDGARFISAQMDRSISWKSVEWLRSMWPGKLIVKGLMNPQDVVAAADRGVDAVVLSNHGGRQLDGAPSPMHQLPAVSAALQGRCEILIDSGFRRGSDVFKAVALGAGMALCGRAMLFGLAAGGEAGALKAVEILRSELERTMILAGYGRISDVDGSVLSRQQDFCLG</sequence>
<feature type="binding site" evidence="7">
    <location>
        <begin position="92"/>
        <end position="94"/>
    </location>
    <ligand>
        <name>FMN</name>
        <dbReference type="ChEBI" id="CHEBI:58210"/>
    </ligand>
</feature>
<dbReference type="PROSITE" id="PS00557">
    <property type="entry name" value="FMN_HYDROXY_ACID_DH_1"/>
    <property type="match status" value="1"/>
</dbReference>
<feature type="binding site" evidence="7">
    <location>
        <position position="39"/>
    </location>
    <ligand>
        <name>glyoxylate</name>
        <dbReference type="ChEBI" id="CHEBI:36655"/>
    </ligand>
</feature>
<keyword evidence="3 7" id="KW-0288">FMN</keyword>
<feature type="binding site" evidence="7">
    <location>
        <begin position="346"/>
        <end position="347"/>
    </location>
    <ligand>
        <name>FMN</name>
        <dbReference type="ChEBI" id="CHEBI:58210"/>
    </ligand>
</feature>
<feature type="binding site" evidence="7">
    <location>
        <position position="292"/>
    </location>
    <ligand>
        <name>glyoxylate</name>
        <dbReference type="ChEBI" id="CHEBI:36655"/>
    </ligand>
</feature>